<protein>
    <recommendedName>
        <fullName evidence="3">Aminodeoxychorismate lyase</fullName>
    </recommendedName>
</protein>
<gene>
    <name evidence="1" type="ORF">Dda_2734</name>
</gene>
<dbReference type="GO" id="GO:0003824">
    <property type="term" value="F:catalytic activity"/>
    <property type="evidence" value="ECO:0007669"/>
    <property type="project" value="InterPro"/>
</dbReference>
<organism evidence="1 2">
    <name type="scientific">Drechslerella dactyloides</name>
    <name type="common">Nematode-trapping fungus</name>
    <name type="synonym">Arthrobotrys dactyloides</name>
    <dbReference type="NCBI Taxonomy" id="74499"/>
    <lineage>
        <taxon>Eukaryota</taxon>
        <taxon>Fungi</taxon>
        <taxon>Dikarya</taxon>
        <taxon>Ascomycota</taxon>
        <taxon>Pezizomycotina</taxon>
        <taxon>Orbiliomycetes</taxon>
        <taxon>Orbiliales</taxon>
        <taxon>Orbiliaceae</taxon>
        <taxon>Drechslerella</taxon>
    </lineage>
</organism>
<keyword evidence="2" id="KW-1185">Reference proteome</keyword>
<reference evidence="1" key="1">
    <citation type="submission" date="2023-01" db="EMBL/GenBank/DDBJ databases">
        <title>The chitinases involved in constricting ring structure development in the nematode-trapping fungus Drechslerella dactyloides.</title>
        <authorList>
            <person name="Wang R."/>
            <person name="Zhang L."/>
            <person name="Tang P."/>
            <person name="Li S."/>
            <person name="Liang L."/>
        </authorList>
    </citation>
    <scope>NUCLEOTIDE SEQUENCE</scope>
    <source>
        <strain evidence="1">YMF1.00031</strain>
    </source>
</reference>
<dbReference type="Proteomes" id="UP001221413">
    <property type="component" value="Unassembled WGS sequence"/>
</dbReference>
<dbReference type="SUPFAM" id="SSF56752">
    <property type="entry name" value="D-aminoacid aminotransferase-like PLP-dependent enzymes"/>
    <property type="match status" value="1"/>
</dbReference>
<evidence type="ECO:0000313" key="2">
    <source>
        <dbReference type="Proteomes" id="UP001221413"/>
    </source>
</evidence>
<dbReference type="InterPro" id="IPR001544">
    <property type="entry name" value="Aminotrans_IV"/>
</dbReference>
<dbReference type="InterPro" id="IPR043132">
    <property type="entry name" value="BCAT-like_C"/>
</dbReference>
<comment type="caution">
    <text evidence="1">The sequence shown here is derived from an EMBL/GenBank/DDBJ whole genome shotgun (WGS) entry which is preliminary data.</text>
</comment>
<dbReference type="InterPro" id="IPR043131">
    <property type="entry name" value="BCAT-like_N"/>
</dbReference>
<evidence type="ECO:0008006" key="3">
    <source>
        <dbReference type="Google" id="ProtNLM"/>
    </source>
</evidence>
<dbReference type="InterPro" id="IPR036038">
    <property type="entry name" value="Aminotransferase-like"/>
</dbReference>
<dbReference type="AlphaFoldDB" id="A0AAD6J051"/>
<dbReference type="Gene3D" id="3.30.470.10">
    <property type="match status" value="1"/>
</dbReference>
<name>A0AAD6J051_DREDA</name>
<dbReference type="Gene3D" id="3.20.10.10">
    <property type="entry name" value="D-amino Acid Aminotransferase, subunit A, domain 2"/>
    <property type="match status" value="1"/>
</dbReference>
<evidence type="ECO:0000313" key="1">
    <source>
        <dbReference type="EMBL" id="KAJ6261935.1"/>
    </source>
</evidence>
<sequence length="292" mass="31638">MTTAVATATTDEPFQLFSTLLYSRALLSQPENTRLCGSPCPFYMLVYHRDRILAAARNFGWQDVVTALEASGFMPLLIEKCQRAVDDAAVKIATDDGGANADDIEFRLRLLVSDAAAITVEAYPLPSMTATALFPSTLPPPSTALTTSQNPPWTVHLDRIPMSPSSLTRYKTTARNHYLAARTRVGIHTFTEPSEVILYSDSADQLIMEGSITNIYFWRPERGGWITPTTSAEDAAGNGAGGTAGTMRRWVLEHGMATVGDVRKGDVVAGEVVWLSNGLRGVVLGRIAETTV</sequence>
<dbReference type="EMBL" id="JAQGDS010000003">
    <property type="protein sequence ID" value="KAJ6261935.1"/>
    <property type="molecule type" value="Genomic_DNA"/>
</dbReference>
<proteinExistence type="predicted"/>
<dbReference type="Pfam" id="PF01063">
    <property type="entry name" value="Aminotran_4"/>
    <property type="match status" value="1"/>
</dbReference>
<accession>A0AAD6J051</accession>